<proteinExistence type="predicted"/>
<name>K1XXB6_9BACT</name>
<accession>K1XXB6</accession>
<gene>
    <name evidence="2" type="ORF">ACD_78C00233G0003</name>
</gene>
<feature type="region of interest" description="Disordered" evidence="1">
    <location>
        <begin position="72"/>
        <end position="166"/>
    </location>
</feature>
<sequence length="228" mass="26702">MSSIKGSYLLPPLLHNLGNTLYRIGETEKGTGSKITAWQWAIDAYTKALSLKKDPETVANYEFVRKKYEQIKKEEDQKEQEKKQEEEKKKQDEQKKEELKKDEKTWSGAKVEEKKDASWKEWAPKEQPKEWSGQQPSTKPWTNQGSYNSVGWQSKDNEQAPLSEAERKEIENYLQSLRDFQKQNGKFLTPDGLENKWGSVSDQIDSFFRNDPFFRDIIPSSDPTKKDW</sequence>
<organism evidence="2">
    <name type="scientific">uncultured bacterium</name>
    <name type="common">gcode 4</name>
    <dbReference type="NCBI Taxonomy" id="1234023"/>
    <lineage>
        <taxon>Bacteria</taxon>
        <taxon>environmental samples</taxon>
    </lineage>
</organism>
<dbReference type="InterPro" id="IPR011990">
    <property type="entry name" value="TPR-like_helical_dom_sf"/>
</dbReference>
<evidence type="ECO:0000313" key="2">
    <source>
        <dbReference type="EMBL" id="EKD29872.1"/>
    </source>
</evidence>
<comment type="caution">
    <text evidence="2">The sequence shown here is derived from an EMBL/GenBank/DDBJ whole genome shotgun (WGS) entry which is preliminary data.</text>
</comment>
<protein>
    <submittedName>
        <fullName evidence="2">Uncharacterized protein</fullName>
    </submittedName>
</protein>
<dbReference type="Gene3D" id="1.25.40.10">
    <property type="entry name" value="Tetratricopeptide repeat domain"/>
    <property type="match status" value="1"/>
</dbReference>
<feature type="compositionally biased region" description="Basic and acidic residues" evidence="1">
    <location>
        <begin position="72"/>
        <end position="129"/>
    </location>
</feature>
<feature type="compositionally biased region" description="Polar residues" evidence="1">
    <location>
        <begin position="132"/>
        <end position="154"/>
    </location>
</feature>
<dbReference type="EMBL" id="AMFJ01034233">
    <property type="protein sequence ID" value="EKD29872.1"/>
    <property type="molecule type" value="Genomic_DNA"/>
</dbReference>
<dbReference type="AlphaFoldDB" id="K1XXB6"/>
<evidence type="ECO:0000256" key="1">
    <source>
        <dbReference type="SAM" id="MobiDB-lite"/>
    </source>
</evidence>
<reference evidence="2" key="1">
    <citation type="journal article" date="2012" name="Science">
        <title>Fermentation, hydrogen, and sulfur metabolism in multiple uncultivated bacterial phyla.</title>
        <authorList>
            <person name="Wrighton K.C."/>
            <person name="Thomas B.C."/>
            <person name="Sharon I."/>
            <person name="Miller C.S."/>
            <person name="Castelle C.J."/>
            <person name="VerBerkmoes N.C."/>
            <person name="Wilkins M.J."/>
            <person name="Hettich R.L."/>
            <person name="Lipton M.S."/>
            <person name="Williams K.H."/>
            <person name="Long P.E."/>
            <person name="Banfield J.F."/>
        </authorList>
    </citation>
    <scope>NUCLEOTIDE SEQUENCE [LARGE SCALE GENOMIC DNA]</scope>
</reference>